<sequence>MHCGPPYMGPIYSISVVPISRVNSQGVVKILRRIFYSPTDTNAEDSDELDGEEVGVVPNSICHQSSASPSLPASRRFQSQVVLSTPRNVQPILSANPSSNPQPSPNPSTSIPSLVSEGRPSPIP</sequence>
<protein>
    <submittedName>
        <fullName evidence="2">Uncharacterized protein</fullName>
    </submittedName>
</protein>
<evidence type="ECO:0000313" key="3">
    <source>
        <dbReference type="Proteomes" id="UP000765509"/>
    </source>
</evidence>
<reference evidence="2" key="1">
    <citation type="submission" date="2021-03" db="EMBL/GenBank/DDBJ databases">
        <title>Draft genome sequence of rust myrtle Austropuccinia psidii MF-1, a brazilian biotype.</title>
        <authorList>
            <person name="Quecine M.C."/>
            <person name="Pachon D.M.R."/>
            <person name="Bonatelli M.L."/>
            <person name="Correr F.H."/>
            <person name="Franceschini L.M."/>
            <person name="Leite T.F."/>
            <person name="Margarido G.R.A."/>
            <person name="Almeida C.A."/>
            <person name="Ferrarezi J.A."/>
            <person name="Labate C.A."/>
        </authorList>
    </citation>
    <scope>NUCLEOTIDE SEQUENCE</scope>
    <source>
        <strain evidence="2">MF-1</strain>
    </source>
</reference>
<proteinExistence type="predicted"/>
<dbReference type="AlphaFoldDB" id="A0A9Q3GM54"/>
<name>A0A9Q3GM54_9BASI</name>
<accession>A0A9Q3GM54</accession>
<keyword evidence="3" id="KW-1185">Reference proteome</keyword>
<evidence type="ECO:0000313" key="2">
    <source>
        <dbReference type="EMBL" id="MBW0472628.1"/>
    </source>
</evidence>
<dbReference type="Proteomes" id="UP000765509">
    <property type="component" value="Unassembled WGS sequence"/>
</dbReference>
<comment type="caution">
    <text evidence="2">The sequence shown here is derived from an EMBL/GenBank/DDBJ whole genome shotgun (WGS) entry which is preliminary data.</text>
</comment>
<evidence type="ECO:0000256" key="1">
    <source>
        <dbReference type="SAM" id="MobiDB-lite"/>
    </source>
</evidence>
<gene>
    <name evidence="2" type="ORF">O181_012343</name>
</gene>
<organism evidence="2 3">
    <name type="scientific">Austropuccinia psidii MF-1</name>
    <dbReference type="NCBI Taxonomy" id="1389203"/>
    <lineage>
        <taxon>Eukaryota</taxon>
        <taxon>Fungi</taxon>
        <taxon>Dikarya</taxon>
        <taxon>Basidiomycota</taxon>
        <taxon>Pucciniomycotina</taxon>
        <taxon>Pucciniomycetes</taxon>
        <taxon>Pucciniales</taxon>
        <taxon>Sphaerophragmiaceae</taxon>
        <taxon>Austropuccinia</taxon>
    </lineage>
</organism>
<feature type="region of interest" description="Disordered" evidence="1">
    <location>
        <begin position="88"/>
        <end position="124"/>
    </location>
</feature>
<dbReference type="EMBL" id="AVOT02003149">
    <property type="protein sequence ID" value="MBW0472628.1"/>
    <property type="molecule type" value="Genomic_DNA"/>
</dbReference>